<dbReference type="PANTHER" id="PTHR12162:SF0">
    <property type="entry name" value="NIBRIN"/>
    <property type="match status" value="1"/>
</dbReference>
<dbReference type="SUPFAM" id="SSF52113">
    <property type="entry name" value="BRCT domain"/>
    <property type="match status" value="1"/>
</dbReference>
<dbReference type="EMBL" id="JAAAHY010000054">
    <property type="protein sequence ID" value="KAF9967839.1"/>
    <property type="molecule type" value="Genomic_DNA"/>
</dbReference>
<feature type="region of interest" description="Disordered" evidence="1">
    <location>
        <begin position="444"/>
        <end position="473"/>
    </location>
</feature>
<dbReference type="Gene3D" id="3.40.50.10190">
    <property type="entry name" value="BRCT domain"/>
    <property type="match status" value="1"/>
</dbReference>
<feature type="region of interest" description="Disordered" evidence="1">
    <location>
        <begin position="333"/>
        <end position="365"/>
    </location>
</feature>
<dbReference type="InterPro" id="IPR036420">
    <property type="entry name" value="BRCT_dom_sf"/>
</dbReference>
<protein>
    <recommendedName>
        <fullName evidence="4">FHA domain-containing protein</fullName>
    </recommendedName>
</protein>
<evidence type="ECO:0000313" key="2">
    <source>
        <dbReference type="EMBL" id="KAF9967839.1"/>
    </source>
</evidence>
<proteinExistence type="predicted"/>
<dbReference type="GO" id="GO:0007095">
    <property type="term" value="P:mitotic G2 DNA damage checkpoint signaling"/>
    <property type="evidence" value="ECO:0007669"/>
    <property type="project" value="InterPro"/>
</dbReference>
<feature type="compositionally biased region" description="Polar residues" evidence="1">
    <location>
        <begin position="444"/>
        <end position="454"/>
    </location>
</feature>
<accession>A0A9P6JDS6</accession>
<gene>
    <name evidence="2" type="ORF">BGZ70_007986</name>
</gene>
<evidence type="ECO:0000256" key="1">
    <source>
        <dbReference type="SAM" id="MobiDB-lite"/>
    </source>
</evidence>
<feature type="region of interest" description="Disordered" evidence="1">
    <location>
        <begin position="544"/>
        <end position="607"/>
    </location>
</feature>
<dbReference type="GO" id="GO:0000724">
    <property type="term" value="P:double-strand break repair via homologous recombination"/>
    <property type="evidence" value="ECO:0007669"/>
    <property type="project" value="TreeGrafter"/>
</dbReference>
<keyword evidence="3" id="KW-1185">Reference proteome</keyword>
<reference evidence="2" key="1">
    <citation type="journal article" date="2020" name="Fungal Divers.">
        <title>Resolving the Mortierellaceae phylogeny through synthesis of multi-gene phylogenetics and phylogenomics.</title>
        <authorList>
            <person name="Vandepol N."/>
            <person name="Liber J."/>
            <person name="Desiro A."/>
            <person name="Na H."/>
            <person name="Kennedy M."/>
            <person name="Barry K."/>
            <person name="Grigoriev I.V."/>
            <person name="Miller A.N."/>
            <person name="O'Donnell K."/>
            <person name="Stajich J.E."/>
            <person name="Bonito G."/>
        </authorList>
    </citation>
    <scope>NUCLEOTIDE SEQUENCE</scope>
    <source>
        <strain evidence="2">CK1249</strain>
    </source>
</reference>
<dbReference type="InterPro" id="IPR040227">
    <property type="entry name" value="Nibrin-rel"/>
</dbReference>
<feature type="region of interest" description="Disordered" evidence="1">
    <location>
        <begin position="485"/>
        <end position="521"/>
    </location>
</feature>
<comment type="caution">
    <text evidence="2">The sequence shown here is derived from an EMBL/GenBank/DDBJ whole genome shotgun (WGS) entry which is preliminary data.</text>
</comment>
<feature type="compositionally biased region" description="Basic and acidic residues" evidence="1">
    <location>
        <begin position="544"/>
        <end position="562"/>
    </location>
</feature>
<organism evidence="2 3">
    <name type="scientific">Mortierella alpina</name>
    <name type="common">Oleaginous fungus</name>
    <name type="synonym">Mortierella renispora</name>
    <dbReference type="NCBI Taxonomy" id="64518"/>
    <lineage>
        <taxon>Eukaryota</taxon>
        <taxon>Fungi</taxon>
        <taxon>Fungi incertae sedis</taxon>
        <taxon>Mucoromycota</taxon>
        <taxon>Mortierellomycotina</taxon>
        <taxon>Mortierellomycetes</taxon>
        <taxon>Mortierellales</taxon>
        <taxon>Mortierellaceae</taxon>
        <taxon>Mortierella</taxon>
    </lineage>
</organism>
<dbReference type="AlphaFoldDB" id="A0A9P6JDS6"/>
<dbReference type="InterPro" id="IPR043014">
    <property type="entry name" value="Nibrin_BRCT2_sf"/>
</dbReference>
<dbReference type="GO" id="GO:0003684">
    <property type="term" value="F:damaged DNA binding"/>
    <property type="evidence" value="ECO:0007669"/>
    <property type="project" value="TreeGrafter"/>
</dbReference>
<evidence type="ECO:0008006" key="4">
    <source>
        <dbReference type="Google" id="ProtNLM"/>
    </source>
</evidence>
<sequence>MKSVRIRGEYTKLTIRDLSSVNGVKVNGDRIAADTDVEITIDPEHTWNAQDPRHVAGRGYGGFVDVKLGDNTSFRLERVDWSICSLGLSAQQKVTIIEAAAEIDAKVEDTWIPGISTHLIIGSNKRAEKKLFLALAEGGHLVDLAWLAAQEQALKESWNSKGATGVKTLEFDYPGSVPTMFENGNIQWTPNHARRKLFQNHRFFSVSKTKYSNLDQVIECAGGIWSAEDPKTAPRLISECYRWVYEDEIGMAIVYASTEMFCNPKYQESLPTVEMMASMQASQLTNPFGTMPTFVVPEVSSFDGLAIKDSTTSPHVIQDSIEPSSSLSFSQLLAPTKSRTRGASQGALRDVPQPPKLDAVGKPDKKKAKLDRMAMFFDGLDDDEDVIVLDEPGPQDTSVTTITGIPSQLQLPTALSTSRHSSNLQTPVPVAWPEPIDLVSEQDTIPDASSTTPATPEDTEQLQEAAHPPAREGDIVHEKIDKQEEAKTAPADFVKPIKQEAPSQAIGSGKPPNSRKKPSKFDAIRDDMVALKLDVKVGRQKDNMEEREKWARRQADRSKEASTKIMQSQRSELVLAKNKRRKMGKGVSQEGAPSELSLAENGTVSEVDQKDWPEHWKRLPNFKHSANANVVARTKWQNVPNFKTFRKSLMPGVPVDPTPPRSLAIDGVLVKKQEEMIHKIGGYLKRETEEPAMASPAPRRKKSEKQMARDDLKALLADD</sequence>
<feature type="compositionally biased region" description="Basic and acidic residues" evidence="1">
    <location>
        <begin position="704"/>
        <end position="713"/>
    </location>
</feature>
<feature type="region of interest" description="Disordered" evidence="1">
    <location>
        <begin position="681"/>
        <end position="719"/>
    </location>
</feature>
<dbReference type="Gene3D" id="3.40.50.10980">
    <property type="entry name" value="Nibrin, BRCT2 domain"/>
    <property type="match status" value="2"/>
</dbReference>
<evidence type="ECO:0000313" key="3">
    <source>
        <dbReference type="Proteomes" id="UP000738359"/>
    </source>
</evidence>
<name>A0A9P6JDS6_MORAP</name>
<dbReference type="Proteomes" id="UP000738359">
    <property type="component" value="Unassembled WGS sequence"/>
</dbReference>
<dbReference type="PANTHER" id="PTHR12162">
    <property type="entry name" value="NIBRIN-RELATED"/>
    <property type="match status" value="1"/>
</dbReference>
<dbReference type="GO" id="GO:0030870">
    <property type="term" value="C:Mre11 complex"/>
    <property type="evidence" value="ECO:0007669"/>
    <property type="project" value="InterPro"/>
</dbReference>
<dbReference type="OrthoDB" id="552194at2759"/>